<keyword evidence="5" id="KW-1185">Reference proteome</keyword>
<dbReference type="AlphaFoldDB" id="A0A922HXE1"/>
<reference evidence="4" key="2">
    <citation type="journal article" date="2022" name="Res Sq">
        <title>Comparative Genomics Reveals Insights into the Divergent Evolution of Astigmatic Mites and Household Pest Adaptations.</title>
        <authorList>
            <person name="Xiong Q."/>
            <person name="Wan A.T.-Y."/>
            <person name="Liu X.-Y."/>
            <person name="Fung C.S.-H."/>
            <person name="Xiao X."/>
            <person name="Malainual N."/>
            <person name="Hou J."/>
            <person name="Wang L."/>
            <person name="Wang M."/>
            <person name="Yang K."/>
            <person name="Cui Y."/>
            <person name="Leung E."/>
            <person name="Nong W."/>
            <person name="Shin S.-K."/>
            <person name="Au S."/>
            <person name="Jeong K.Y."/>
            <person name="Chew F.T."/>
            <person name="Hui J."/>
            <person name="Leung T.F."/>
            <person name="Tungtrongchitr A."/>
            <person name="Zhong N."/>
            <person name="Liu Z."/>
            <person name="Tsui S."/>
        </authorList>
    </citation>
    <scope>NUCLEOTIDE SEQUENCE</scope>
    <source>
        <strain evidence="4">Derf</strain>
        <tissue evidence="4">Whole organism</tissue>
    </source>
</reference>
<evidence type="ECO:0000313" key="4">
    <source>
        <dbReference type="EMBL" id="KAH9511198.1"/>
    </source>
</evidence>
<dbReference type="EMBL" id="ASGP02000004">
    <property type="protein sequence ID" value="KAH9511198.1"/>
    <property type="molecule type" value="Genomic_DNA"/>
</dbReference>
<dbReference type="GO" id="GO:0008270">
    <property type="term" value="F:zinc ion binding"/>
    <property type="evidence" value="ECO:0007669"/>
    <property type="project" value="UniProtKB-KW"/>
</dbReference>
<sequence>MDPRQDQQQLIHQHLQMIQQHLQMIQQHLQIIQKQQQLMDQQQQLIVQQQQQTPPRSEPSTSSESESESSPPGPNLLPERDGEILKCQWPRCHKSFDKMSHYIYHEYIKHLS</sequence>
<organism evidence="4 5">
    <name type="scientific">Dermatophagoides farinae</name>
    <name type="common">American house dust mite</name>
    <dbReference type="NCBI Taxonomy" id="6954"/>
    <lineage>
        <taxon>Eukaryota</taxon>
        <taxon>Metazoa</taxon>
        <taxon>Ecdysozoa</taxon>
        <taxon>Arthropoda</taxon>
        <taxon>Chelicerata</taxon>
        <taxon>Arachnida</taxon>
        <taxon>Acari</taxon>
        <taxon>Acariformes</taxon>
        <taxon>Sarcoptiformes</taxon>
        <taxon>Astigmata</taxon>
        <taxon>Psoroptidia</taxon>
        <taxon>Analgoidea</taxon>
        <taxon>Pyroglyphidae</taxon>
        <taxon>Dermatophagoidinae</taxon>
        <taxon>Dermatophagoides</taxon>
    </lineage>
</organism>
<dbReference type="Proteomes" id="UP000790347">
    <property type="component" value="Unassembled WGS sequence"/>
</dbReference>
<evidence type="ECO:0000256" key="1">
    <source>
        <dbReference type="PROSITE-ProRule" id="PRU00042"/>
    </source>
</evidence>
<feature type="domain" description="C2H2-type" evidence="3">
    <location>
        <begin position="85"/>
        <end position="112"/>
    </location>
</feature>
<feature type="compositionally biased region" description="Low complexity" evidence="2">
    <location>
        <begin position="40"/>
        <end position="70"/>
    </location>
</feature>
<keyword evidence="1" id="KW-0862">Zinc</keyword>
<dbReference type="PROSITE" id="PS50157">
    <property type="entry name" value="ZINC_FINGER_C2H2_2"/>
    <property type="match status" value="1"/>
</dbReference>
<gene>
    <name evidence="4" type="ORF">DERF_009667</name>
</gene>
<comment type="caution">
    <text evidence="4">The sequence shown here is derived from an EMBL/GenBank/DDBJ whole genome shotgun (WGS) entry which is preliminary data.</text>
</comment>
<keyword evidence="1" id="KW-0479">Metal-binding</keyword>
<feature type="region of interest" description="Disordered" evidence="2">
    <location>
        <begin position="40"/>
        <end position="82"/>
    </location>
</feature>
<protein>
    <recommendedName>
        <fullName evidence="3">C2H2-type domain-containing protein</fullName>
    </recommendedName>
</protein>
<evidence type="ECO:0000259" key="3">
    <source>
        <dbReference type="PROSITE" id="PS50157"/>
    </source>
</evidence>
<reference evidence="4" key="1">
    <citation type="submission" date="2013-05" db="EMBL/GenBank/DDBJ databases">
        <authorList>
            <person name="Yim A.K.Y."/>
            <person name="Chan T.F."/>
            <person name="Ji K.M."/>
            <person name="Liu X.Y."/>
            <person name="Zhou J.W."/>
            <person name="Li R.Q."/>
            <person name="Yang K.Y."/>
            <person name="Li J."/>
            <person name="Li M."/>
            <person name="Law P.T.W."/>
            <person name="Wu Y.L."/>
            <person name="Cai Z.L."/>
            <person name="Qin H."/>
            <person name="Bao Y."/>
            <person name="Leung R.K.K."/>
            <person name="Ng P.K.S."/>
            <person name="Zou J."/>
            <person name="Zhong X.J."/>
            <person name="Ran P.X."/>
            <person name="Zhong N.S."/>
            <person name="Liu Z.G."/>
            <person name="Tsui S.K.W."/>
        </authorList>
    </citation>
    <scope>NUCLEOTIDE SEQUENCE</scope>
    <source>
        <strain evidence="4">Derf</strain>
        <tissue evidence="4">Whole organism</tissue>
    </source>
</reference>
<dbReference type="PROSITE" id="PS00028">
    <property type="entry name" value="ZINC_FINGER_C2H2_1"/>
    <property type="match status" value="1"/>
</dbReference>
<accession>A0A922HXE1</accession>
<dbReference type="InterPro" id="IPR013087">
    <property type="entry name" value="Znf_C2H2_type"/>
</dbReference>
<evidence type="ECO:0000313" key="5">
    <source>
        <dbReference type="Proteomes" id="UP000790347"/>
    </source>
</evidence>
<evidence type="ECO:0000256" key="2">
    <source>
        <dbReference type="SAM" id="MobiDB-lite"/>
    </source>
</evidence>
<name>A0A922HXE1_DERFA</name>
<proteinExistence type="predicted"/>
<keyword evidence="1" id="KW-0863">Zinc-finger</keyword>